<organism evidence="1 2">
    <name type="scientific">Inquilinus limosus</name>
    <dbReference type="NCBI Taxonomy" id="171674"/>
    <lineage>
        <taxon>Bacteria</taxon>
        <taxon>Pseudomonadati</taxon>
        <taxon>Pseudomonadota</taxon>
        <taxon>Alphaproteobacteria</taxon>
        <taxon>Rhodospirillales</taxon>
        <taxon>Rhodospirillaceae</taxon>
        <taxon>Inquilinus</taxon>
    </lineage>
</organism>
<evidence type="ECO:0000313" key="1">
    <source>
        <dbReference type="EMBL" id="OWJ67466.1"/>
    </source>
</evidence>
<evidence type="ECO:0000313" key="2">
    <source>
        <dbReference type="Proteomes" id="UP000196655"/>
    </source>
</evidence>
<protein>
    <submittedName>
        <fullName evidence="1">Uncharacterized protein</fullName>
    </submittedName>
</protein>
<keyword evidence="2" id="KW-1185">Reference proteome</keyword>
<comment type="caution">
    <text evidence="1">The sequence shown here is derived from an EMBL/GenBank/DDBJ whole genome shotgun (WGS) entry which is preliminary data.</text>
</comment>
<dbReference type="AlphaFoldDB" id="A0A211ZQK9"/>
<accession>A0A211ZQK9</accession>
<name>A0A211ZQK9_9PROT</name>
<proteinExistence type="predicted"/>
<dbReference type="Proteomes" id="UP000196655">
    <property type="component" value="Unassembled WGS sequence"/>
</dbReference>
<gene>
    <name evidence="1" type="ORF">BWR60_09680</name>
</gene>
<reference evidence="2" key="1">
    <citation type="submission" date="2017-05" db="EMBL/GenBank/DDBJ databases">
        <authorList>
            <person name="Macchi M."/>
            <person name="Festa S."/>
            <person name="Coppotelli B.M."/>
            <person name="Morelli I.S."/>
        </authorList>
    </citation>
    <scope>NUCLEOTIDE SEQUENCE [LARGE SCALE GENOMIC DNA]</scope>
    <source>
        <strain evidence="2">I</strain>
    </source>
</reference>
<dbReference type="RefSeq" id="WP_088150807.1">
    <property type="nucleotide sequence ID" value="NZ_NHON01000013.1"/>
</dbReference>
<dbReference type="EMBL" id="NHON01000013">
    <property type="protein sequence ID" value="OWJ67466.1"/>
    <property type="molecule type" value="Genomic_DNA"/>
</dbReference>
<dbReference type="OrthoDB" id="5497963at2"/>
<sequence>MATPERKFAVRYYFIDPKDGQILVASKALLDAFLTRRRFIPNWAGMRIRMVQVIARVAGDRLHIADIKGSYMHFDGEGHWDRSREAATAMAHFELAYPGDLPDDHHRRRFIQRRVAASRWHVGGHVLAAILDDVEGGKRVKGKAPWRWAPLSEADADFE</sequence>